<keyword evidence="8" id="KW-1185">Reference proteome</keyword>
<sequence>MLSKFLVAALAAAGAVNAQRNSCSAQSTTVNSQEDLTALSSCTTLSGDLVLGPDLVQATIFGIRTIRGDLIAANAVLLQMLSAPELATIEGKFNMTSLTVLNTLQFDVLRTVGEIYWQTLPALSQLGFTAQVTQADRVTITDTILESLNGINLVTVQRFDINNNRYLKEVKVQLANITDSLAIEFNSPSVAASFPNLTWANNATFRSCGDVQLPSLTTVNGSIGFFDNTFDSLAAPKLTAVGTGTEGGDVTFANNDALTNVSMPLLATIFGTLQFVNDSNVKEITGFPKLATVHGSIDISGEFDKADFPSLKDVRGGFNLQTTSEFDCSEFDKLDNGAVKGKYVCSGKVTNPGTEGTDPQTNGGSSGDKKNSAGRFTASKSFAAMPILALLATALLSCKDIIRDAAAGGLCDIFDGQEQKEQVTGSVGSSPTQVYHALPAQEQPRGEYPRPQSSYAQSLSNASSSPVSIISPKVSSFSRFIPKRRDCSANQFHPYKKENCSYPVSRGGLPLPTLKTSFEQRTIAGAPRSPPNTRKSSFAASDSSSSFGRNGFVFSEEDIISTLTPLTQHSEDGQTIKDESIVFDTSLVQRYQQNQENGKSGKHSAELAKAARRRKAHLQSEQRRREHIKDGMDRLVQVVPACQESRDTKGISKAAILKHAYEYIYQLRTDLQSLKQLNISKDREISELRRRLALSNPAPPTHWR</sequence>
<evidence type="ECO:0000259" key="6">
    <source>
        <dbReference type="PROSITE" id="PS50888"/>
    </source>
</evidence>
<dbReference type="Gene3D" id="4.10.280.10">
    <property type="entry name" value="Helix-loop-helix DNA-binding domain"/>
    <property type="match status" value="1"/>
</dbReference>
<dbReference type="GO" id="GO:0005886">
    <property type="term" value="C:plasma membrane"/>
    <property type="evidence" value="ECO:0007669"/>
    <property type="project" value="TreeGrafter"/>
</dbReference>
<evidence type="ECO:0000256" key="5">
    <source>
        <dbReference type="SAM" id="SignalP"/>
    </source>
</evidence>
<evidence type="ECO:0000313" key="7">
    <source>
        <dbReference type="EMBL" id="EPS35714.1"/>
    </source>
</evidence>
<dbReference type="AlphaFoldDB" id="S7ZZ46"/>
<dbReference type="PANTHER" id="PTHR31018">
    <property type="entry name" value="SPORULATION-SPECIFIC PROTEIN-RELATED"/>
    <property type="match status" value="1"/>
</dbReference>
<dbReference type="Pfam" id="PF12454">
    <property type="entry name" value="Ecm33"/>
    <property type="match status" value="1"/>
</dbReference>
<feature type="domain" description="BHLH" evidence="6">
    <location>
        <begin position="612"/>
        <end position="667"/>
    </location>
</feature>
<proteinExistence type="predicted"/>
<dbReference type="STRING" id="1284197.S7ZZ46"/>
<dbReference type="SUPFAM" id="SSF47459">
    <property type="entry name" value="HLH, helix-loop-helix DNA-binding domain"/>
    <property type="match status" value="1"/>
</dbReference>
<keyword evidence="3" id="KW-0325">Glycoprotein</keyword>
<comment type="caution">
    <text evidence="7">The sequence shown here is derived from an EMBL/GenBank/DDBJ whole genome shotgun (WGS) entry which is preliminary data.</text>
</comment>
<evidence type="ECO:0000256" key="2">
    <source>
        <dbReference type="ARBA" id="ARBA00022729"/>
    </source>
</evidence>
<dbReference type="PANTHER" id="PTHR31018:SF3">
    <property type="entry name" value="RECEPTOR PROTEIN-TYROSINE KINASE"/>
    <property type="match status" value="1"/>
</dbReference>
<evidence type="ECO:0000313" key="8">
    <source>
        <dbReference type="Proteomes" id="UP000015100"/>
    </source>
</evidence>
<dbReference type="InterPro" id="IPR036638">
    <property type="entry name" value="HLH_DNA-bd_sf"/>
</dbReference>
<feature type="compositionally biased region" description="Polar residues" evidence="4">
    <location>
        <begin position="349"/>
        <end position="363"/>
    </location>
</feature>
<evidence type="ECO:0000256" key="3">
    <source>
        <dbReference type="ARBA" id="ARBA00023180"/>
    </source>
</evidence>
<gene>
    <name evidence="7" type="ORF">H072_10870</name>
</gene>
<keyword evidence="2 5" id="KW-0732">Signal</keyword>
<protein>
    <recommendedName>
        <fullName evidence="6">BHLH domain-containing protein</fullName>
    </recommendedName>
</protein>
<comment type="subcellular location">
    <subcellularLocation>
        <location evidence="1">Cell envelope</location>
    </subcellularLocation>
</comment>
<dbReference type="Pfam" id="PF00010">
    <property type="entry name" value="HLH"/>
    <property type="match status" value="1"/>
</dbReference>
<dbReference type="InterPro" id="IPR051648">
    <property type="entry name" value="CWI-Assembly_Regulator"/>
</dbReference>
<organism evidence="7 8">
    <name type="scientific">Dactylellina haptotyla (strain CBS 200.50)</name>
    <name type="common">Nematode-trapping fungus</name>
    <name type="synonym">Monacrosporium haptotylum</name>
    <dbReference type="NCBI Taxonomy" id="1284197"/>
    <lineage>
        <taxon>Eukaryota</taxon>
        <taxon>Fungi</taxon>
        <taxon>Dikarya</taxon>
        <taxon>Ascomycota</taxon>
        <taxon>Pezizomycotina</taxon>
        <taxon>Orbiliomycetes</taxon>
        <taxon>Orbiliales</taxon>
        <taxon>Orbiliaceae</taxon>
        <taxon>Dactylellina</taxon>
    </lineage>
</organism>
<dbReference type="GO" id="GO:0009986">
    <property type="term" value="C:cell surface"/>
    <property type="evidence" value="ECO:0007669"/>
    <property type="project" value="TreeGrafter"/>
</dbReference>
<feature type="region of interest" description="Disordered" evidence="4">
    <location>
        <begin position="349"/>
        <end position="372"/>
    </location>
</feature>
<name>S7ZZ46_DACHA</name>
<dbReference type="HOGENOM" id="CLU_391808_0_0_1"/>
<feature type="chain" id="PRO_5004560147" description="BHLH domain-containing protein" evidence="5">
    <location>
        <begin position="19"/>
        <end position="704"/>
    </location>
</feature>
<dbReference type="eggNOG" id="ENOG502QUZC">
    <property type="taxonomic scope" value="Eukaryota"/>
</dbReference>
<dbReference type="PROSITE" id="PS50888">
    <property type="entry name" value="BHLH"/>
    <property type="match status" value="1"/>
</dbReference>
<dbReference type="InterPro" id="IPR011598">
    <property type="entry name" value="bHLH_dom"/>
</dbReference>
<reference evidence="8" key="2">
    <citation type="submission" date="2013-04" db="EMBL/GenBank/DDBJ databases">
        <title>Genomic mechanisms accounting for the adaptation to parasitism in nematode-trapping fungi.</title>
        <authorList>
            <person name="Ahren D.G."/>
        </authorList>
    </citation>
    <scope>NUCLEOTIDE SEQUENCE [LARGE SCALE GENOMIC DNA]</scope>
    <source>
        <strain evidence="8">CBS 200.50</strain>
    </source>
</reference>
<evidence type="ECO:0000256" key="4">
    <source>
        <dbReference type="SAM" id="MobiDB-lite"/>
    </source>
</evidence>
<dbReference type="GO" id="GO:0009277">
    <property type="term" value="C:fungal-type cell wall"/>
    <property type="evidence" value="ECO:0007669"/>
    <property type="project" value="TreeGrafter"/>
</dbReference>
<dbReference type="Proteomes" id="UP000015100">
    <property type="component" value="Unassembled WGS sequence"/>
</dbReference>
<dbReference type="OrthoDB" id="536881at2759"/>
<accession>S7ZZ46</accession>
<dbReference type="SMART" id="SM00353">
    <property type="entry name" value="HLH"/>
    <property type="match status" value="1"/>
</dbReference>
<feature type="compositionally biased region" description="Low complexity" evidence="4">
    <location>
        <begin position="536"/>
        <end position="546"/>
    </location>
</feature>
<dbReference type="GO" id="GO:0031505">
    <property type="term" value="P:fungal-type cell wall organization"/>
    <property type="evidence" value="ECO:0007669"/>
    <property type="project" value="TreeGrafter"/>
</dbReference>
<reference evidence="7 8" key="1">
    <citation type="journal article" date="2013" name="PLoS Genet.">
        <title>Genomic mechanisms accounting for the adaptation to parasitism in nematode-trapping fungi.</title>
        <authorList>
            <person name="Meerupati T."/>
            <person name="Andersson K.M."/>
            <person name="Friman E."/>
            <person name="Kumar D."/>
            <person name="Tunlid A."/>
            <person name="Ahren D."/>
        </authorList>
    </citation>
    <scope>NUCLEOTIDE SEQUENCE [LARGE SCALE GENOMIC DNA]</scope>
    <source>
        <strain evidence="7 8">CBS 200.50</strain>
    </source>
</reference>
<dbReference type="SUPFAM" id="SSF52058">
    <property type="entry name" value="L domain-like"/>
    <property type="match status" value="2"/>
</dbReference>
<feature type="region of interest" description="Disordered" evidence="4">
    <location>
        <begin position="521"/>
        <end position="546"/>
    </location>
</feature>
<evidence type="ECO:0000256" key="1">
    <source>
        <dbReference type="ARBA" id="ARBA00004196"/>
    </source>
</evidence>
<feature type="signal peptide" evidence="5">
    <location>
        <begin position="1"/>
        <end position="18"/>
    </location>
</feature>
<dbReference type="EMBL" id="AQGS01001056">
    <property type="protein sequence ID" value="EPS35714.1"/>
    <property type="molecule type" value="Genomic_DNA"/>
</dbReference>
<dbReference type="GO" id="GO:0046983">
    <property type="term" value="F:protein dimerization activity"/>
    <property type="evidence" value="ECO:0007669"/>
    <property type="project" value="InterPro"/>
</dbReference>